<protein>
    <submittedName>
        <fullName evidence="2">Epoxyqueuosine reductase</fullName>
    </submittedName>
</protein>
<keyword evidence="3" id="KW-1185">Reference proteome</keyword>
<name>A0A949X4N4_9CLOT</name>
<evidence type="ECO:0000313" key="3">
    <source>
        <dbReference type="Proteomes" id="UP000694308"/>
    </source>
</evidence>
<feature type="domain" description="4Fe-4S ferredoxin-type" evidence="1">
    <location>
        <begin position="178"/>
        <end position="212"/>
    </location>
</feature>
<accession>A0A949X4N4</accession>
<dbReference type="Proteomes" id="UP000694308">
    <property type="component" value="Unassembled WGS sequence"/>
</dbReference>
<dbReference type="InterPro" id="IPR017896">
    <property type="entry name" value="4Fe4S_Fe-S-bd"/>
</dbReference>
<dbReference type="PANTHER" id="PTHR42827">
    <property type="entry name" value="IRON-SULFUR CLUSTER-BINDING PROTEIN-RELATED"/>
    <property type="match status" value="1"/>
</dbReference>
<dbReference type="PANTHER" id="PTHR42827:SF1">
    <property type="entry name" value="IRON-SULFUR CLUSTER-BINDING PROTEIN"/>
    <property type="match status" value="1"/>
</dbReference>
<evidence type="ECO:0000313" key="2">
    <source>
        <dbReference type="EMBL" id="MBV7276829.1"/>
    </source>
</evidence>
<organism evidence="2 3">
    <name type="scientific">Clostridium thailandense</name>
    <dbReference type="NCBI Taxonomy" id="2794346"/>
    <lineage>
        <taxon>Bacteria</taxon>
        <taxon>Bacillati</taxon>
        <taxon>Bacillota</taxon>
        <taxon>Clostridia</taxon>
        <taxon>Eubacteriales</taxon>
        <taxon>Clostridiaceae</taxon>
        <taxon>Clostridium</taxon>
    </lineage>
</organism>
<evidence type="ECO:0000259" key="1">
    <source>
        <dbReference type="PROSITE" id="PS51379"/>
    </source>
</evidence>
<gene>
    <name evidence="2" type="ORF">I6U48_28570</name>
</gene>
<dbReference type="EMBL" id="JAEEGC010000210">
    <property type="protein sequence ID" value="MBV7276829.1"/>
    <property type="molecule type" value="Genomic_DNA"/>
</dbReference>
<sequence>MKQNITEFIIEFAKKQDIGGLISDIWRTPLVRFGDANHPDMKKLRKLVHPEHVLPKEILPDANVIIAYFFPFNEKIVNGNKIERLSSKDWAMAYEKTNAAFGELNQFLISLLEEKGYKAVVAQQAFQYDESILKSRWSQRHVARLCGLGTFGINNMLITESGCCGRIGTVITNLDVKPDSPITEEYCMFKKNGSCGACISRCPTNALTKEGYSRFVCNALCDENAKVHVGYGNSYTLENAKQELAGTNTCGKCVVGVPCTFNRP</sequence>
<dbReference type="PROSITE" id="PS51379">
    <property type="entry name" value="4FE4S_FER_2"/>
    <property type="match status" value="1"/>
</dbReference>
<proteinExistence type="predicted"/>
<dbReference type="AlphaFoldDB" id="A0A949X4N4"/>
<comment type="caution">
    <text evidence="2">The sequence shown here is derived from an EMBL/GenBank/DDBJ whole genome shotgun (WGS) entry which is preliminary data.</text>
</comment>
<reference evidence="2" key="1">
    <citation type="submission" date="2020-12" db="EMBL/GenBank/DDBJ databases">
        <title>Clostridium thailandense sp. nov., a novel acetogenic bacterium isolated from peat land soil in Thailand.</title>
        <authorList>
            <person name="Chaikitkaew S."/>
            <person name="Birkeland N.K."/>
        </authorList>
    </citation>
    <scope>NUCLEOTIDE SEQUENCE</scope>
    <source>
        <strain evidence="2">PL3</strain>
    </source>
</reference>
<dbReference type="RefSeq" id="WP_218323909.1">
    <property type="nucleotide sequence ID" value="NZ_JAEEGC010000210.1"/>
</dbReference>